<keyword evidence="2" id="KW-0812">Transmembrane</keyword>
<dbReference type="EMBL" id="PSWU01000012">
    <property type="protein sequence ID" value="PPI14515.1"/>
    <property type="molecule type" value="Genomic_DNA"/>
</dbReference>
<dbReference type="OrthoDB" id="5125658at2"/>
<dbReference type="AlphaFoldDB" id="A0A2S5Y6A4"/>
<dbReference type="InterPro" id="IPR046231">
    <property type="entry name" value="DUF6264"/>
</dbReference>
<dbReference type="RefSeq" id="WP_027691664.1">
    <property type="nucleotide sequence ID" value="NZ_CP037977.1"/>
</dbReference>
<accession>A0A2S5Y6A4</accession>
<feature type="transmembrane region" description="Helical" evidence="2">
    <location>
        <begin position="110"/>
        <end position="129"/>
    </location>
</feature>
<dbReference type="Proteomes" id="UP000237966">
    <property type="component" value="Unassembled WGS sequence"/>
</dbReference>
<evidence type="ECO:0000256" key="2">
    <source>
        <dbReference type="SAM" id="Phobius"/>
    </source>
</evidence>
<reference evidence="3 4" key="1">
    <citation type="submission" date="2018-02" db="EMBL/GenBank/DDBJ databases">
        <title>Bacteriophage NCPPB3778 and a type I-E CRISPR drive the evolution of the US Biological Select Agent, Rathayibacter toxicus.</title>
        <authorList>
            <person name="Davis E.W.II."/>
            <person name="Tabima J.F."/>
            <person name="Weisberg A.J."/>
            <person name="Lopes L.D."/>
            <person name="Wiseman M.S."/>
            <person name="Wiseman M.S."/>
            <person name="Pupko T."/>
            <person name="Belcher M.S."/>
            <person name="Sechler A.J."/>
            <person name="Tancos M.A."/>
            <person name="Schroeder B.K."/>
            <person name="Murray T.D."/>
            <person name="Luster D.G."/>
            <person name="Schneider W.L."/>
            <person name="Rogers E."/>
            <person name="Andreote F.D."/>
            <person name="Grunwald N.J."/>
            <person name="Putnam M.L."/>
            <person name="Chang J.H."/>
        </authorList>
    </citation>
    <scope>NUCLEOTIDE SEQUENCE [LARGE SCALE GENOMIC DNA]</scope>
    <source>
        <strain evidence="3 4">FH99</strain>
    </source>
</reference>
<dbReference type="Pfam" id="PF19779">
    <property type="entry name" value="DUF6264"/>
    <property type="match status" value="1"/>
</dbReference>
<feature type="compositionally biased region" description="Basic and acidic residues" evidence="1">
    <location>
        <begin position="1"/>
        <end position="13"/>
    </location>
</feature>
<sequence>MTDAHDRSDHLERPQPQYGEYAPPGWSWQPADTEAIAPSLASPDSKQGTPDTAPRPEHPADRLLTLLLLGLGVFFAVPTLLDSSSFARALTELYIQQGIGHYGSPELARVLGVILALAQSLIVTFAIWISLRRLRAGKRAIVVPVVGIVTTIVLSFVVAAIAILGDPTFAQHFSPM</sequence>
<protein>
    <submittedName>
        <fullName evidence="3">Uncharacterized protein</fullName>
    </submittedName>
</protein>
<organism evidence="3 4">
    <name type="scientific">Rathayibacter toxicus</name>
    <dbReference type="NCBI Taxonomy" id="145458"/>
    <lineage>
        <taxon>Bacteria</taxon>
        <taxon>Bacillati</taxon>
        <taxon>Actinomycetota</taxon>
        <taxon>Actinomycetes</taxon>
        <taxon>Micrococcales</taxon>
        <taxon>Microbacteriaceae</taxon>
        <taxon>Rathayibacter</taxon>
    </lineage>
</organism>
<evidence type="ECO:0000313" key="4">
    <source>
        <dbReference type="Proteomes" id="UP000237966"/>
    </source>
</evidence>
<gene>
    <name evidence="3" type="ORF">C5C51_08090</name>
</gene>
<feature type="region of interest" description="Disordered" evidence="1">
    <location>
        <begin position="1"/>
        <end position="56"/>
    </location>
</feature>
<feature type="transmembrane region" description="Helical" evidence="2">
    <location>
        <begin position="141"/>
        <end position="164"/>
    </location>
</feature>
<keyword evidence="2" id="KW-1133">Transmembrane helix</keyword>
<proteinExistence type="predicted"/>
<comment type="caution">
    <text evidence="3">The sequence shown here is derived from an EMBL/GenBank/DDBJ whole genome shotgun (WGS) entry which is preliminary data.</text>
</comment>
<feature type="transmembrane region" description="Helical" evidence="2">
    <location>
        <begin position="63"/>
        <end position="81"/>
    </location>
</feature>
<keyword evidence="2" id="KW-0472">Membrane</keyword>
<evidence type="ECO:0000313" key="3">
    <source>
        <dbReference type="EMBL" id="PPI14515.1"/>
    </source>
</evidence>
<evidence type="ECO:0000256" key="1">
    <source>
        <dbReference type="SAM" id="MobiDB-lite"/>
    </source>
</evidence>
<name>A0A2S5Y6A4_9MICO</name>